<dbReference type="SUPFAM" id="SSF53474">
    <property type="entry name" value="alpha/beta-Hydrolases"/>
    <property type="match status" value="1"/>
</dbReference>
<gene>
    <name evidence="1" type="ORF">EVA97_02490</name>
</gene>
<dbReference type="PANTHER" id="PTHR35560:SF3">
    <property type="entry name" value="PEPTIDASE S9 PROLYL OLIGOPEPTIDASE CATALYTIC DOMAIN-CONTAINING PROTEIN"/>
    <property type="match status" value="1"/>
</dbReference>
<comment type="caution">
    <text evidence="1">The sequence shown here is derived from an EMBL/GenBank/DDBJ whole genome shotgun (WGS) entry which is preliminary data.</text>
</comment>
<protein>
    <recommendedName>
        <fullName evidence="3">Alpha/beta hydrolase</fullName>
    </recommendedName>
</protein>
<accession>A0A520N4T9</accession>
<evidence type="ECO:0000313" key="2">
    <source>
        <dbReference type="Proteomes" id="UP000315283"/>
    </source>
</evidence>
<sequence length="286" mass="33242">MFSRRNIFFIIFILVSFSINSSAITKTIYASWEKPDVELFYKLPKQINKDTKVLFIIHGASRDVNRYLESWIESAKDKNVILIAPFFSEESFPFFSTLELATSSGKILKNSSKSLTNSISSFYTFFKSKYNLRSDTYLIYGFSGGSQFVHRYMMFGEDTRIEKAAIGSAGWYTFLNDEPFPFGTKNMELNNARKEWFLSREVLFILGKNDDDPNHSSLNSNKEAKKQGMHRYERGQNYFNNLINYSDNSKLPFRWRYMSVEGLDHNVEGMTDAAIPFLLSDLDYKD</sequence>
<reference evidence="1 2" key="1">
    <citation type="submission" date="2019-02" db="EMBL/GenBank/DDBJ databases">
        <title>Prokaryotic population dynamics and viral predation in marine succession experiment using metagenomics: the confinement effect.</title>
        <authorList>
            <person name="Haro-Moreno J.M."/>
            <person name="Rodriguez-Valera F."/>
            <person name="Lopez-Perez M."/>
        </authorList>
    </citation>
    <scope>NUCLEOTIDE SEQUENCE [LARGE SCALE GENOMIC DNA]</scope>
    <source>
        <strain evidence="1">MED-G164</strain>
    </source>
</reference>
<name>A0A520N4T9_9GAMM</name>
<dbReference type="AlphaFoldDB" id="A0A520N4T9"/>
<dbReference type="PANTHER" id="PTHR35560">
    <property type="entry name" value="BLL0132 PROTEIN"/>
    <property type="match status" value="1"/>
</dbReference>
<evidence type="ECO:0008006" key="3">
    <source>
        <dbReference type="Google" id="ProtNLM"/>
    </source>
</evidence>
<proteinExistence type="predicted"/>
<organism evidence="1 2">
    <name type="scientific">SAR86 cluster bacterium</name>
    <dbReference type="NCBI Taxonomy" id="2030880"/>
    <lineage>
        <taxon>Bacteria</taxon>
        <taxon>Pseudomonadati</taxon>
        <taxon>Pseudomonadota</taxon>
        <taxon>Gammaproteobacteria</taxon>
        <taxon>SAR86 cluster</taxon>
    </lineage>
</organism>
<dbReference type="InterPro" id="IPR029058">
    <property type="entry name" value="AB_hydrolase_fold"/>
</dbReference>
<dbReference type="Gene3D" id="3.40.50.1820">
    <property type="entry name" value="alpha/beta hydrolase"/>
    <property type="match status" value="1"/>
</dbReference>
<evidence type="ECO:0000313" key="1">
    <source>
        <dbReference type="EMBL" id="RZO28512.1"/>
    </source>
</evidence>
<dbReference type="EMBL" id="SHBJ01000012">
    <property type="protein sequence ID" value="RZO28512.1"/>
    <property type="molecule type" value="Genomic_DNA"/>
</dbReference>
<dbReference type="Proteomes" id="UP000315283">
    <property type="component" value="Unassembled WGS sequence"/>
</dbReference>